<dbReference type="SUPFAM" id="SSF103088">
    <property type="entry name" value="OmpA-like"/>
    <property type="match status" value="1"/>
</dbReference>
<feature type="region of interest" description="Disordered" evidence="5">
    <location>
        <begin position="463"/>
        <end position="482"/>
    </location>
</feature>
<protein>
    <submittedName>
        <fullName evidence="8">OmpA family protein</fullName>
    </submittedName>
</protein>
<keyword evidence="2 4" id="KW-0472">Membrane</keyword>
<evidence type="ECO:0000256" key="6">
    <source>
        <dbReference type="SAM" id="SignalP"/>
    </source>
</evidence>
<accession>A0ABZ2YXC4</accession>
<proteinExistence type="predicted"/>
<dbReference type="PROSITE" id="PS51123">
    <property type="entry name" value="OMPA_2"/>
    <property type="match status" value="1"/>
</dbReference>
<keyword evidence="3" id="KW-0998">Cell outer membrane</keyword>
<name>A0ABZ2YXC4_9BACT</name>
<dbReference type="CDD" id="cd07185">
    <property type="entry name" value="OmpA_C-like"/>
    <property type="match status" value="1"/>
</dbReference>
<feature type="chain" id="PRO_5046528390" evidence="6">
    <location>
        <begin position="23"/>
        <end position="493"/>
    </location>
</feature>
<dbReference type="Proteomes" id="UP001485459">
    <property type="component" value="Chromosome"/>
</dbReference>
<dbReference type="PANTHER" id="PTHR30329">
    <property type="entry name" value="STATOR ELEMENT OF FLAGELLAR MOTOR COMPLEX"/>
    <property type="match status" value="1"/>
</dbReference>
<keyword evidence="9" id="KW-1185">Reference proteome</keyword>
<dbReference type="RefSeq" id="WP_341838572.1">
    <property type="nucleotide sequence ID" value="NZ_CP149822.1"/>
</dbReference>
<dbReference type="Gene3D" id="3.30.1330.60">
    <property type="entry name" value="OmpA-like domain"/>
    <property type="match status" value="1"/>
</dbReference>
<evidence type="ECO:0000313" key="8">
    <source>
        <dbReference type="EMBL" id="WZN43777.1"/>
    </source>
</evidence>
<evidence type="ECO:0000256" key="2">
    <source>
        <dbReference type="ARBA" id="ARBA00023136"/>
    </source>
</evidence>
<evidence type="ECO:0000259" key="7">
    <source>
        <dbReference type="PROSITE" id="PS51123"/>
    </source>
</evidence>
<sequence length="493" mass="55146">MRLPALFHLMTGMLLLPPAAHAQNLLANPSFEDVNVCIEYYAPCAPVGWENVSPALKMAYNYHTYKNKAGHQYVSLVSGSIRDERNYVQTRLLCPLQKGKQYRIMTIIGATQRLEPEVDFYLSKDYVFRENAHVLNDLKPTITLRKAQIAKPLEKNFYRMEAVFTAEDDYTHLLAGRMELRQSRASGGPEFIFLDYVELAPVEPADLCPEAASVIDSIARRRLRHTLPGHPVNHQLTNAGNSRAKGCVDVEIPNTDIFTAVGRSRYPLSASRIDSLVQRYQPGGYELRITGYFFDPASQRFDSTRSANEANDVREVFVKDFTFSPRDVKVVTLQSATPRYDAASPGAKVRNNFVGIEVCPAGISVPPEMPVAVAVTPPPPDTLIIPDVLFKFDRHELNPALFSALDTLVDKIPRAEGTTLALIGHTDNAGADEYNLELSLRRAESLAAYLRKKGLGDHILTVSGEGEKRPAHQNDTPEGRRRNRRVEIIIYKQ</sequence>
<dbReference type="InterPro" id="IPR006665">
    <property type="entry name" value="OmpA-like"/>
</dbReference>
<comment type="subcellular location">
    <subcellularLocation>
        <location evidence="1">Cell outer membrane</location>
    </subcellularLocation>
</comment>
<dbReference type="PANTHER" id="PTHR30329:SF21">
    <property type="entry name" value="LIPOPROTEIN YIAD-RELATED"/>
    <property type="match status" value="1"/>
</dbReference>
<dbReference type="PRINTS" id="PR01021">
    <property type="entry name" value="OMPADOMAIN"/>
</dbReference>
<feature type="signal peptide" evidence="6">
    <location>
        <begin position="1"/>
        <end position="22"/>
    </location>
</feature>
<organism evidence="8 9">
    <name type="scientific">Chitinophaga pollutisoli</name>
    <dbReference type="NCBI Taxonomy" id="3133966"/>
    <lineage>
        <taxon>Bacteria</taxon>
        <taxon>Pseudomonadati</taxon>
        <taxon>Bacteroidota</taxon>
        <taxon>Chitinophagia</taxon>
        <taxon>Chitinophagales</taxon>
        <taxon>Chitinophagaceae</taxon>
        <taxon>Chitinophaga</taxon>
    </lineage>
</organism>
<feature type="compositionally biased region" description="Basic and acidic residues" evidence="5">
    <location>
        <begin position="465"/>
        <end position="480"/>
    </location>
</feature>
<evidence type="ECO:0000256" key="5">
    <source>
        <dbReference type="SAM" id="MobiDB-lite"/>
    </source>
</evidence>
<evidence type="ECO:0000256" key="3">
    <source>
        <dbReference type="ARBA" id="ARBA00023237"/>
    </source>
</evidence>
<evidence type="ECO:0000256" key="4">
    <source>
        <dbReference type="PROSITE-ProRule" id="PRU00473"/>
    </source>
</evidence>
<dbReference type="EMBL" id="CP149822">
    <property type="protein sequence ID" value="WZN43777.1"/>
    <property type="molecule type" value="Genomic_DNA"/>
</dbReference>
<dbReference type="InterPro" id="IPR006664">
    <property type="entry name" value="OMP_bac"/>
</dbReference>
<feature type="domain" description="OmpA-like" evidence="7">
    <location>
        <begin position="377"/>
        <end position="493"/>
    </location>
</feature>
<evidence type="ECO:0000313" key="9">
    <source>
        <dbReference type="Proteomes" id="UP001485459"/>
    </source>
</evidence>
<dbReference type="PRINTS" id="PR01023">
    <property type="entry name" value="NAFLGMOTY"/>
</dbReference>
<evidence type="ECO:0000256" key="1">
    <source>
        <dbReference type="ARBA" id="ARBA00004442"/>
    </source>
</evidence>
<dbReference type="InterPro" id="IPR050330">
    <property type="entry name" value="Bact_OuterMem_StrucFunc"/>
</dbReference>
<dbReference type="Pfam" id="PF00691">
    <property type="entry name" value="OmpA"/>
    <property type="match status" value="1"/>
</dbReference>
<keyword evidence="6" id="KW-0732">Signal</keyword>
<gene>
    <name evidence="8" type="ORF">WJU16_12145</name>
</gene>
<dbReference type="InterPro" id="IPR036737">
    <property type="entry name" value="OmpA-like_sf"/>
</dbReference>
<reference evidence="9" key="1">
    <citation type="submission" date="2024-03" db="EMBL/GenBank/DDBJ databases">
        <title>Chitinophaga horti sp. nov., isolated from garden soil.</title>
        <authorList>
            <person name="Lee D.S."/>
            <person name="Han D.M."/>
            <person name="Baek J.H."/>
            <person name="Choi D.G."/>
            <person name="Jeon J.H."/>
            <person name="Jeon C.O."/>
        </authorList>
    </citation>
    <scope>NUCLEOTIDE SEQUENCE [LARGE SCALE GENOMIC DNA]</scope>
    <source>
        <strain evidence="9">GPA1</strain>
    </source>
</reference>